<dbReference type="AlphaFoldDB" id="A1KAE6"/>
<dbReference type="Pfam" id="PF16326">
    <property type="entry name" value="ABC_tran_CTD"/>
    <property type="match status" value="1"/>
</dbReference>
<dbReference type="GO" id="GO:0043022">
    <property type="term" value="F:ribosome binding"/>
    <property type="evidence" value="ECO:0007669"/>
    <property type="project" value="UniProtKB-UniRule"/>
</dbReference>
<dbReference type="STRING" id="62928.azo3185"/>
<comment type="function">
    <text evidence="12">Probably plays a role in ribosome assembly or function. May be involved in resolution of branched DNA intermediates that result from template switching in postreplication gaps. Binds DNA and has ATPase activity.</text>
</comment>
<dbReference type="SMART" id="SM00382">
    <property type="entry name" value="AAA"/>
    <property type="match status" value="2"/>
</dbReference>
<dbReference type="InterPro" id="IPR003593">
    <property type="entry name" value="AAA+_ATPase"/>
</dbReference>
<dbReference type="PROSITE" id="PS50893">
    <property type="entry name" value="ABC_TRANSPORTER_2"/>
    <property type="match status" value="2"/>
</dbReference>
<evidence type="ECO:0000313" key="15">
    <source>
        <dbReference type="EMBL" id="CAL95802.1"/>
    </source>
</evidence>
<evidence type="ECO:0000256" key="9">
    <source>
        <dbReference type="ARBA" id="ARBA00023204"/>
    </source>
</evidence>
<feature type="coiled-coil region" evidence="12">
    <location>
        <begin position="625"/>
        <end position="652"/>
    </location>
</feature>
<evidence type="ECO:0000259" key="14">
    <source>
        <dbReference type="PROSITE" id="PS50893"/>
    </source>
</evidence>
<dbReference type="KEGG" id="azo:azo3185"/>
<feature type="domain" description="ABC transporter" evidence="14">
    <location>
        <begin position="24"/>
        <end position="273"/>
    </location>
</feature>
<evidence type="ECO:0000256" key="10">
    <source>
        <dbReference type="ARBA" id="ARBA00049360"/>
    </source>
</evidence>
<evidence type="ECO:0000256" key="1">
    <source>
        <dbReference type="ARBA" id="ARBA00022475"/>
    </source>
</evidence>
<evidence type="ECO:0000256" key="3">
    <source>
        <dbReference type="ARBA" id="ARBA00022737"/>
    </source>
</evidence>
<keyword evidence="9 12" id="KW-0234">DNA repair</keyword>
<evidence type="ECO:0000256" key="4">
    <source>
        <dbReference type="ARBA" id="ARBA00022741"/>
    </source>
</evidence>
<keyword evidence="8 12" id="KW-0238">DNA-binding</keyword>
<evidence type="ECO:0000256" key="5">
    <source>
        <dbReference type="ARBA" id="ARBA00022763"/>
    </source>
</evidence>
<comment type="similarity">
    <text evidence="11 12">Belongs to the ABC transporter superfamily. ABCF family. Uup subfamily.</text>
</comment>
<evidence type="ECO:0000256" key="13">
    <source>
        <dbReference type="SAM" id="MobiDB-lite"/>
    </source>
</evidence>
<comment type="subcellular location">
    <subcellularLocation>
        <location evidence="12">Cytoplasm</location>
    </subcellularLocation>
    <text evidence="12">Associates with ribosomes.</text>
</comment>
<dbReference type="InterPro" id="IPR032524">
    <property type="entry name" value="ABC_tran_C"/>
</dbReference>
<dbReference type="GO" id="GO:0003677">
    <property type="term" value="F:DNA binding"/>
    <property type="evidence" value="ECO:0007669"/>
    <property type="project" value="UniProtKB-UniRule"/>
</dbReference>
<keyword evidence="1" id="KW-0472">Membrane</keyword>
<evidence type="ECO:0000256" key="12">
    <source>
        <dbReference type="HAMAP-Rule" id="MF_00848"/>
    </source>
</evidence>
<dbReference type="InterPro" id="IPR017871">
    <property type="entry name" value="ABC_transporter-like_CS"/>
</dbReference>
<keyword evidence="3 12" id="KW-0677">Repeat</keyword>
<keyword evidence="12" id="KW-0175">Coiled coil</keyword>
<dbReference type="FunFam" id="3.40.50.300:FF:000309">
    <property type="entry name" value="ABC transporter ATP-binding protein"/>
    <property type="match status" value="1"/>
</dbReference>
<dbReference type="EC" id="3.6.1.-" evidence="12"/>
<evidence type="ECO:0000256" key="7">
    <source>
        <dbReference type="ARBA" id="ARBA00022840"/>
    </source>
</evidence>
<keyword evidence="5 12" id="KW-0227">DNA damage</keyword>
<dbReference type="FunFam" id="3.40.50.300:FF:000011">
    <property type="entry name" value="Putative ABC transporter ATP-binding component"/>
    <property type="match status" value="1"/>
</dbReference>
<dbReference type="GO" id="GO:0005524">
    <property type="term" value="F:ATP binding"/>
    <property type="evidence" value="ECO:0007669"/>
    <property type="project" value="UniProtKB-UniRule"/>
</dbReference>
<keyword evidence="7 12" id="KW-0067">ATP-binding</keyword>
<evidence type="ECO:0000256" key="2">
    <source>
        <dbReference type="ARBA" id="ARBA00022490"/>
    </source>
</evidence>
<dbReference type="eggNOG" id="COG0488">
    <property type="taxonomic scope" value="Bacteria"/>
</dbReference>
<dbReference type="PANTHER" id="PTHR42855">
    <property type="entry name" value="ABC TRANSPORTER ATP-BINDING SUBUNIT"/>
    <property type="match status" value="1"/>
</dbReference>
<dbReference type="InterPro" id="IPR051309">
    <property type="entry name" value="ABCF_ATPase"/>
</dbReference>
<dbReference type="GO" id="GO:0005737">
    <property type="term" value="C:cytoplasm"/>
    <property type="evidence" value="ECO:0007669"/>
    <property type="project" value="UniProtKB-SubCell"/>
</dbReference>
<feature type="region of interest" description="Disordered" evidence="13">
    <location>
        <begin position="554"/>
        <end position="585"/>
    </location>
</feature>
<evidence type="ECO:0000313" key="16">
    <source>
        <dbReference type="Proteomes" id="UP000002588"/>
    </source>
</evidence>
<dbReference type="SUPFAM" id="SSF52540">
    <property type="entry name" value="P-loop containing nucleoside triphosphate hydrolases"/>
    <property type="match status" value="2"/>
</dbReference>
<feature type="binding site" evidence="12">
    <location>
        <begin position="56"/>
        <end position="63"/>
    </location>
    <ligand>
        <name>ATP</name>
        <dbReference type="ChEBI" id="CHEBI:30616"/>
        <label>1</label>
    </ligand>
</feature>
<comment type="catalytic activity">
    <reaction evidence="10 12">
        <text>ATP + H2O = ADP + phosphate + H(+)</text>
        <dbReference type="Rhea" id="RHEA:13065"/>
        <dbReference type="ChEBI" id="CHEBI:15377"/>
        <dbReference type="ChEBI" id="CHEBI:15378"/>
        <dbReference type="ChEBI" id="CHEBI:30616"/>
        <dbReference type="ChEBI" id="CHEBI:43474"/>
        <dbReference type="ChEBI" id="CHEBI:456216"/>
    </reaction>
</comment>
<dbReference type="Pfam" id="PF00005">
    <property type="entry name" value="ABC_tran"/>
    <property type="match status" value="2"/>
</dbReference>
<dbReference type="CDD" id="cd03221">
    <property type="entry name" value="ABCF_EF-3"/>
    <property type="match status" value="2"/>
</dbReference>
<dbReference type="InterPro" id="IPR027417">
    <property type="entry name" value="P-loop_NTPase"/>
</dbReference>
<dbReference type="GO" id="GO:0016887">
    <property type="term" value="F:ATP hydrolysis activity"/>
    <property type="evidence" value="ECO:0007669"/>
    <property type="project" value="UniProtKB-UniRule"/>
</dbReference>
<dbReference type="Gene3D" id="1.10.287.380">
    <property type="entry name" value="Valyl-tRNA synthetase, C-terminal domain"/>
    <property type="match status" value="1"/>
</dbReference>
<dbReference type="HAMAP" id="MF_00848">
    <property type="entry name" value="Uup"/>
    <property type="match status" value="1"/>
</dbReference>
<dbReference type="Gene3D" id="3.40.50.300">
    <property type="entry name" value="P-loop containing nucleotide triphosphate hydrolases"/>
    <property type="match status" value="2"/>
</dbReference>
<evidence type="ECO:0000256" key="8">
    <source>
        <dbReference type="ARBA" id="ARBA00023125"/>
    </source>
</evidence>
<feature type="binding site" evidence="12">
    <location>
        <begin position="372"/>
        <end position="379"/>
    </location>
    <ligand>
        <name>ATP</name>
        <dbReference type="ChEBI" id="CHEBI:30616"/>
        <label>2</label>
    </ligand>
</feature>
<keyword evidence="16" id="KW-1185">Reference proteome</keyword>
<feature type="domain" description="ABC transporter" evidence="14">
    <location>
        <begin position="340"/>
        <end position="552"/>
    </location>
</feature>
<dbReference type="InterPro" id="IPR043686">
    <property type="entry name" value="Uup"/>
</dbReference>
<keyword evidence="1" id="KW-1003">Cell membrane</keyword>
<dbReference type="Pfam" id="PF12848">
    <property type="entry name" value="ABC_tran_Xtn"/>
    <property type="match status" value="1"/>
</dbReference>
<keyword evidence="4 12" id="KW-0547">Nucleotide-binding</keyword>
<dbReference type="Proteomes" id="UP000002588">
    <property type="component" value="Chromosome"/>
</dbReference>
<dbReference type="InterPro" id="IPR032781">
    <property type="entry name" value="ABC_tran_Xtn"/>
</dbReference>
<gene>
    <name evidence="15" type="primary">abcZ</name>
    <name evidence="12" type="synonym">uup</name>
    <name evidence="15" type="ordered locus">azo3185</name>
</gene>
<organism evidence="15 16">
    <name type="scientific">Azoarcus sp. (strain BH72)</name>
    <dbReference type="NCBI Taxonomy" id="418699"/>
    <lineage>
        <taxon>Bacteria</taxon>
        <taxon>Pseudomonadati</taxon>
        <taxon>Pseudomonadota</taxon>
        <taxon>Betaproteobacteria</taxon>
        <taxon>Rhodocyclales</taxon>
        <taxon>Zoogloeaceae</taxon>
        <taxon>Azoarcus</taxon>
    </lineage>
</organism>
<feature type="compositionally biased region" description="Low complexity" evidence="13">
    <location>
        <begin position="573"/>
        <end position="582"/>
    </location>
</feature>
<dbReference type="PROSITE" id="PS00211">
    <property type="entry name" value="ABC_TRANSPORTER_1"/>
    <property type="match status" value="1"/>
</dbReference>
<dbReference type="GO" id="GO:0006281">
    <property type="term" value="P:DNA repair"/>
    <property type="evidence" value="ECO:0007669"/>
    <property type="project" value="UniProtKB-KW"/>
</dbReference>
<proteinExistence type="inferred from homology"/>
<dbReference type="EMBL" id="AM406670">
    <property type="protein sequence ID" value="CAL95802.1"/>
    <property type="molecule type" value="Genomic_DNA"/>
</dbReference>
<protein>
    <recommendedName>
        <fullName evidence="12">ATP-binding protein Uup</fullName>
        <ecNumber evidence="12">3.6.1.-</ecNumber>
    </recommendedName>
</protein>
<evidence type="ECO:0000256" key="6">
    <source>
        <dbReference type="ARBA" id="ARBA00022801"/>
    </source>
</evidence>
<keyword evidence="2 12" id="KW-0963">Cytoplasm</keyword>
<dbReference type="InterPro" id="IPR003439">
    <property type="entry name" value="ABC_transporter-like_ATP-bd"/>
</dbReference>
<dbReference type="PANTHER" id="PTHR42855:SF1">
    <property type="entry name" value="ABC TRANSPORTER DOMAIN-CONTAINING PROTEIN"/>
    <property type="match status" value="1"/>
</dbReference>
<dbReference type="HOGENOM" id="CLU_000604_36_0_4"/>
<keyword evidence="6 12" id="KW-0378">Hydrolase</keyword>
<accession>A1KAE6</accession>
<name>A1KAE6_AZOSB</name>
<sequence>MMAIGARTVKIRFPLLAELPMPLLSVENACLAFGHVDLLDHAEFQLDAGERVALIGRNGSGKSSLLRALAGQSALDDGSVWRQSALVTAYVPQEADFELERDVFSTVADGLGDAARLLVAYHAAMLAVAEDASADNLAQLDQLQHDVEAADGWRLNQRVEQMLARLGLPGAAKVSSLSGGGVKRVALARALVAEPDLLLLDEPTNHLDLDGILWLEGLIRDFRGAVVVITHDRVFLDNIATRIVELDRGRLASYPGRFSDYQRRKAEELDAEEKANARFDKLLAQEEVWIRKGVEARRTRNEGRVRRLESLRRERAARRDRLGNVNLAMDRGEKSGQMVAELTGVGKRYGDRYVVRDFSTRIMRGDRVGLIGPNGAGKTTLLKLILGELAPDEGTIRRGTRQTVAYFDQLRAQLDPELTLTEVISPGSDYVEIGGERKHVIGYLGDFLFAPQRARSPVKSLSGGERNRLLLARLFARPANVLVLDEPTNDLDIETLDLLEELLAGYDGTLFLVSHDRAFLDNVVTQVIAAEGEGRWGEYAGGYADWLRVRETRESRAPAAPKAEPAPKPAQAPKPAASRPARLSFNEKRELEGLPDRISALEAEQSSLHARMADPALYQQAPQEVASIKARLDALEGEIEAALLRWEALESRAEGG</sequence>
<evidence type="ECO:0000256" key="11">
    <source>
        <dbReference type="ARBA" id="ARBA00061478"/>
    </source>
</evidence>
<reference evidence="15 16" key="1">
    <citation type="journal article" date="2006" name="Nat. Biotechnol.">
        <title>Complete genome of the mutualistic, N2-fixing grass endophyte Azoarcus sp. strain BH72.</title>
        <authorList>
            <person name="Krause A."/>
            <person name="Ramakumar A."/>
            <person name="Bartels D."/>
            <person name="Battistoni F."/>
            <person name="Bekel T."/>
            <person name="Boch J."/>
            <person name="Boehm M."/>
            <person name="Friedrich F."/>
            <person name="Hurek T."/>
            <person name="Krause L."/>
            <person name="Linke B."/>
            <person name="McHardy A.C."/>
            <person name="Sarkar A."/>
            <person name="Schneiker S."/>
            <person name="Syed A.A."/>
            <person name="Thauer R."/>
            <person name="Vorhoelter F.-J."/>
            <person name="Weidner S."/>
            <person name="Puehler A."/>
            <person name="Reinhold-Hurek B."/>
            <person name="Kaiser O."/>
            <person name="Goesmann A."/>
        </authorList>
    </citation>
    <scope>NUCLEOTIDE SEQUENCE [LARGE SCALE GENOMIC DNA]</scope>
    <source>
        <strain evidence="15 16">BH72</strain>
    </source>
</reference>
<dbReference type="InterPro" id="IPR037118">
    <property type="entry name" value="Val-tRNA_synth_C_sf"/>
</dbReference>